<feature type="region of interest" description="Disordered" evidence="1">
    <location>
        <begin position="19"/>
        <end position="87"/>
    </location>
</feature>
<organism evidence="2 3">
    <name type="scientific">Nyssa sinensis</name>
    <dbReference type="NCBI Taxonomy" id="561372"/>
    <lineage>
        <taxon>Eukaryota</taxon>
        <taxon>Viridiplantae</taxon>
        <taxon>Streptophyta</taxon>
        <taxon>Embryophyta</taxon>
        <taxon>Tracheophyta</taxon>
        <taxon>Spermatophyta</taxon>
        <taxon>Magnoliopsida</taxon>
        <taxon>eudicotyledons</taxon>
        <taxon>Gunneridae</taxon>
        <taxon>Pentapetalae</taxon>
        <taxon>asterids</taxon>
        <taxon>Cornales</taxon>
        <taxon>Nyssaceae</taxon>
        <taxon>Nyssa</taxon>
    </lineage>
</organism>
<evidence type="ECO:0000313" key="2">
    <source>
        <dbReference type="EMBL" id="KAA8548556.1"/>
    </source>
</evidence>
<protein>
    <submittedName>
        <fullName evidence="2">Uncharacterized protein</fullName>
    </submittedName>
</protein>
<feature type="compositionally biased region" description="Basic and acidic residues" evidence="1">
    <location>
        <begin position="49"/>
        <end position="58"/>
    </location>
</feature>
<dbReference type="EMBL" id="CM018031">
    <property type="protein sequence ID" value="KAA8548556.1"/>
    <property type="molecule type" value="Genomic_DNA"/>
</dbReference>
<dbReference type="Proteomes" id="UP000325577">
    <property type="component" value="Linkage Group LG0"/>
</dbReference>
<proteinExistence type="predicted"/>
<dbReference type="AlphaFoldDB" id="A0A5J5C0X3"/>
<reference evidence="2 3" key="1">
    <citation type="submission" date="2019-09" db="EMBL/GenBank/DDBJ databases">
        <title>A chromosome-level genome assembly of the Chinese tupelo Nyssa sinensis.</title>
        <authorList>
            <person name="Yang X."/>
            <person name="Kang M."/>
            <person name="Yang Y."/>
            <person name="Xiong H."/>
            <person name="Wang M."/>
            <person name="Zhang Z."/>
            <person name="Wang Z."/>
            <person name="Wu H."/>
            <person name="Ma T."/>
            <person name="Liu J."/>
            <person name="Xi Z."/>
        </authorList>
    </citation>
    <scope>NUCLEOTIDE SEQUENCE [LARGE SCALE GENOMIC DNA]</scope>
    <source>
        <strain evidence="2">J267</strain>
        <tissue evidence="2">Leaf</tissue>
    </source>
</reference>
<feature type="compositionally biased region" description="Polar residues" evidence="1">
    <location>
        <begin position="31"/>
        <end position="48"/>
    </location>
</feature>
<feature type="compositionally biased region" description="Basic and acidic residues" evidence="1">
    <location>
        <begin position="76"/>
        <end position="85"/>
    </location>
</feature>
<evidence type="ECO:0000256" key="1">
    <source>
        <dbReference type="SAM" id="MobiDB-lite"/>
    </source>
</evidence>
<accession>A0A5J5C0X3</accession>
<gene>
    <name evidence="2" type="ORF">F0562_000177</name>
</gene>
<keyword evidence="3" id="KW-1185">Reference proteome</keyword>
<name>A0A5J5C0X3_9ASTE</name>
<sequence>MGQLAVAGKLYVSEAVTVSESPTPLGPSFNVRPTNISADPSQTKPSNASERRRERIRIGSETPVLDSDSRQRRKRAEREGQRGDTEQAQTVQFQLNEVSFRVLFLQFGHQNPNRVSSPICKACRCSWNFAAILSNSWNLTVIYRNLARILMQFPWKFIEMSTPFLEHLIILI</sequence>
<evidence type="ECO:0000313" key="3">
    <source>
        <dbReference type="Proteomes" id="UP000325577"/>
    </source>
</evidence>